<name>A0A5K7YUC3_9BACT</name>
<reference evidence="1 2" key="1">
    <citation type="submission" date="2019-11" db="EMBL/GenBank/DDBJ databases">
        <title>Comparative genomics of hydrocarbon-degrading Desulfosarcina strains.</title>
        <authorList>
            <person name="Watanabe M."/>
            <person name="Kojima H."/>
            <person name="Fukui M."/>
        </authorList>
    </citation>
    <scope>NUCLEOTIDE SEQUENCE [LARGE SCALE GENOMIC DNA]</scope>
    <source>
        <strain evidence="1 2">PL12</strain>
    </source>
</reference>
<dbReference type="InterPro" id="IPR050509">
    <property type="entry name" value="CoA-transferase_III"/>
</dbReference>
<organism evidence="1 2">
    <name type="scientific">Desulfosarcina alkanivorans</name>
    <dbReference type="NCBI Taxonomy" id="571177"/>
    <lineage>
        <taxon>Bacteria</taxon>
        <taxon>Pseudomonadati</taxon>
        <taxon>Thermodesulfobacteriota</taxon>
        <taxon>Desulfobacteria</taxon>
        <taxon>Desulfobacterales</taxon>
        <taxon>Desulfosarcinaceae</taxon>
        <taxon>Desulfosarcina</taxon>
    </lineage>
</organism>
<sequence>MKPNGALSGITVIDLSRLLPGPYCTMVLADHGAHVVAVEDPRHRDRGEYVFPVYRNKRHMTLDLKSDAGRDIFFRLVADADVVVEGFRPGVVKRLGVDYAAVRRVNPGIIYCAITGYGQTGPMRHAAGHDVNYLSRAGLLDLMGEHGRAPAIPGIPVADLVGGGMNGALGIVMALLHRQRTGKGQYIDISMTDGILGLLPTVQFFQALFGTEQHRGDTFLAHRYACYNTYETADGRYLSVGAVENRFWQNLCVHLGKPEYGPLQYDEPHRGEIIAFMRETFRQKPLGWWECDLQGLDVCVTPIRTVDEAMGDPLFKEREMVAEQDPGPPALGVPVKLAHTSGTMRTAPAGFGEHTDQILGELGFSGREIQGLRENGIV</sequence>
<evidence type="ECO:0000313" key="2">
    <source>
        <dbReference type="Proteomes" id="UP000427906"/>
    </source>
</evidence>
<dbReference type="EMBL" id="AP021874">
    <property type="protein sequence ID" value="BBO68287.1"/>
    <property type="molecule type" value="Genomic_DNA"/>
</dbReference>
<accession>A0A5K7YUC3</accession>
<dbReference type="AlphaFoldDB" id="A0A5K7YUC3"/>
<dbReference type="InterPro" id="IPR003673">
    <property type="entry name" value="CoA-Trfase_fam_III"/>
</dbReference>
<gene>
    <name evidence="1" type="ORF">DSCA_22170</name>
</gene>
<keyword evidence="1" id="KW-0808">Transferase</keyword>
<proteinExistence type="predicted"/>
<dbReference type="PANTHER" id="PTHR48228">
    <property type="entry name" value="SUCCINYL-COA--D-CITRAMALATE COA-TRANSFERASE"/>
    <property type="match status" value="1"/>
</dbReference>
<dbReference type="PANTHER" id="PTHR48228:SF5">
    <property type="entry name" value="ALPHA-METHYLACYL-COA RACEMASE"/>
    <property type="match status" value="1"/>
</dbReference>
<dbReference type="Gene3D" id="3.40.50.10540">
    <property type="entry name" value="Crotonobetainyl-coa:carnitine coa-transferase, domain 1"/>
    <property type="match status" value="1"/>
</dbReference>
<keyword evidence="2" id="KW-1185">Reference proteome</keyword>
<evidence type="ECO:0000313" key="1">
    <source>
        <dbReference type="EMBL" id="BBO68287.1"/>
    </source>
</evidence>
<protein>
    <submittedName>
        <fullName evidence="1">CoA transferase</fullName>
    </submittedName>
</protein>
<dbReference type="GO" id="GO:0016740">
    <property type="term" value="F:transferase activity"/>
    <property type="evidence" value="ECO:0007669"/>
    <property type="project" value="UniProtKB-KW"/>
</dbReference>
<dbReference type="SUPFAM" id="SSF89796">
    <property type="entry name" value="CoA-transferase family III (CaiB/BaiF)"/>
    <property type="match status" value="1"/>
</dbReference>
<dbReference type="Gene3D" id="3.30.1540.10">
    <property type="entry name" value="formyl-coa transferase, domain 3"/>
    <property type="match status" value="1"/>
</dbReference>
<dbReference type="Proteomes" id="UP000427906">
    <property type="component" value="Chromosome"/>
</dbReference>
<dbReference type="Pfam" id="PF02515">
    <property type="entry name" value="CoA_transf_3"/>
    <property type="match status" value="1"/>
</dbReference>
<dbReference type="InterPro" id="IPR044855">
    <property type="entry name" value="CoA-Trfase_III_dom3_sf"/>
</dbReference>
<dbReference type="InterPro" id="IPR023606">
    <property type="entry name" value="CoA-Trfase_III_dom_1_sf"/>
</dbReference>
<dbReference type="OrthoDB" id="9781472at2"/>
<dbReference type="RefSeq" id="WP_155316463.1">
    <property type="nucleotide sequence ID" value="NZ_AP021874.1"/>
</dbReference>
<dbReference type="KEGG" id="dalk:DSCA_22170"/>